<dbReference type="PROSITE" id="PS51059">
    <property type="entry name" value="PARP_CATALYTIC"/>
    <property type="match status" value="1"/>
</dbReference>
<feature type="region of interest" description="Disordered" evidence="5">
    <location>
        <begin position="1"/>
        <end position="57"/>
    </location>
</feature>
<evidence type="ECO:0000313" key="8">
    <source>
        <dbReference type="EMBL" id="CAB9497904.1"/>
    </source>
</evidence>
<dbReference type="PROSITE" id="PS50918">
    <property type="entry name" value="WWE"/>
    <property type="match status" value="1"/>
</dbReference>
<dbReference type="EMBL" id="CAICTM010000027">
    <property type="protein sequence ID" value="CAB9497904.1"/>
    <property type="molecule type" value="Genomic_DNA"/>
</dbReference>
<dbReference type="SMART" id="SM00678">
    <property type="entry name" value="WWE"/>
    <property type="match status" value="1"/>
</dbReference>
<dbReference type="SUPFAM" id="SSF56399">
    <property type="entry name" value="ADP-ribosylation"/>
    <property type="match status" value="1"/>
</dbReference>
<accession>A0A9N8D877</accession>
<keyword evidence="9" id="KW-1185">Reference proteome</keyword>
<keyword evidence="4" id="KW-0328">Glycosyltransferase</keyword>
<evidence type="ECO:0000256" key="1">
    <source>
        <dbReference type="ARBA" id="ARBA00004123"/>
    </source>
</evidence>
<dbReference type="EC" id="2.4.2.-" evidence="4"/>
<comment type="caution">
    <text evidence="8">The sequence shown here is derived from an EMBL/GenBank/DDBJ whole genome shotgun (WGS) entry which is preliminary data.</text>
</comment>
<keyword evidence="2" id="KW-0539">Nucleus</keyword>
<evidence type="ECO:0000256" key="3">
    <source>
        <dbReference type="ARBA" id="ARBA00024347"/>
    </source>
</evidence>
<dbReference type="PANTHER" id="PTHR45740:SF2">
    <property type="entry name" value="POLY [ADP-RIBOSE] POLYMERASE"/>
    <property type="match status" value="1"/>
</dbReference>
<gene>
    <name evidence="8" type="ORF">SEMRO_27_G018460.1</name>
</gene>
<feature type="domain" description="PARP catalytic" evidence="7">
    <location>
        <begin position="260"/>
        <end position="474"/>
    </location>
</feature>
<dbReference type="AlphaFoldDB" id="A0A9N8D877"/>
<comment type="subcellular location">
    <subcellularLocation>
        <location evidence="1">Nucleus</location>
    </subcellularLocation>
</comment>
<keyword evidence="4" id="KW-0808">Transferase</keyword>
<proteinExistence type="inferred from homology"/>
<dbReference type="SUPFAM" id="SSF117839">
    <property type="entry name" value="WWE domain"/>
    <property type="match status" value="2"/>
</dbReference>
<keyword evidence="4" id="KW-0520">NAD</keyword>
<evidence type="ECO:0000259" key="6">
    <source>
        <dbReference type="PROSITE" id="PS50918"/>
    </source>
</evidence>
<dbReference type="GO" id="GO:0005634">
    <property type="term" value="C:nucleus"/>
    <property type="evidence" value="ECO:0007669"/>
    <property type="project" value="UniProtKB-SubCell"/>
</dbReference>
<protein>
    <recommendedName>
        <fullName evidence="4">Poly [ADP-ribose] polymerase</fullName>
        <shortName evidence="4">PARP</shortName>
        <ecNumber evidence="4">2.4.2.-</ecNumber>
    </recommendedName>
</protein>
<dbReference type="GO" id="GO:0003950">
    <property type="term" value="F:NAD+ poly-ADP-ribosyltransferase activity"/>
    <property type="evidence" value="ECO:0007669"/>
    <property type="project" value="UniProtKB-UniRule"/>
</dbReference>
<organism evidence="8 9">
    <name type="scientific">Seminavis robusta</name>
    <dbReference type="NCBI Taxonomy" id="568900"/>
    <lineage>
        <taxon>Eukaryota</taxon>
        <taxon>Sar</taxon>
        <taxon>Stramenopiles</taxon>
        <taxon>Ochrophyta</taxon>
        <taxon>Bacillariophyta</taxon>
        <taxon>Bacillariophyceae</taxon>
        <taxon>Bacillariophycidae</taxon>
        <taxon>Naviculales</taxon>
        <taxon>Naviculaceae</taxon>
        <taxon>Seminavis</taxon>
    </lineage>
</organism>
<dbReference type="Gene3D" id="3.90.228.10">
    <property type="match status" value="1"/>
</dbReference>
<evidence type="ECO:0000256" key="4">
    <source>
        <dbReference type="RuleBase" id="RU362114"/>
    </source>
</evidence>
<dbReference type="Pfam" id="PF02825">
    <property type="entry name" value="WWE"/>
    <property type="match status" value="2"/>
</dbReference>
<sequence length="474" mass="53325">MEKAKKAIQAQEMADEQAESLAAAKAAEAKAAEKRARKAKQAADATVAEAEKQAKAAKAELLRRAQEAESLATAKAAEAEAAEKRAKEAEKQMVDSNTAANPQSKRIVWECKVEGVWIPYSLDVTAALESSFSNGMKAAFAMHSGNYEVDFSTMRQRNVATSFEREVRRGELERDGRTPRISWECKIDGGWIQYPVDVAQILQTNYEKKSKARFHLNNSQYEIDFQVDKLEQVNTISGFKRRVRRSVDSTATEAPSTRNVPKTWAKNATGQNCELVPVLESSDEWRNVEEELTATLPQAKLYQVLRVQNEMLWEYFCFRKDRATKLSGGGDPNVVRVWHGTRQTDPQVICKDKADGFMMQHSRCGMWGKGIYFAARASYSHDYAREESRVVENTGFLSRFFNQRKLTVRTLILAKLVAGEEVALQPDNSLRLCPEKRGGNGRYDTVTGTTNGSKVYVVYENGRAYPEYLVTYTS</sequence>
<reference evidence="8" key="1">
    <citation type="submission" date="2020-06" db="EMBL/GenBank/DDBJ databases">
        <authorList>
            <consortium name="Plant Systems Biology data submission"/>
        </authorList>
    </citation>
    <scope>NUCLEOTIDE SEQUENCE</scope>
    <source>
        <strain evidence="8">D6</strain>
    </source>
</reference>
<evidence type="ECO:0000259" key="7">
    <source>
        <dbReference type="PROSITE" id="PS51059"/>
    </source>
</evidence>
<dbReference type="GO" id="GO:0008270">
    <property type="term" value="F:zinc ion binding"/>
    <property type="evidence" value="ECO:0007669"/>
    <property type="project" value="InterPro"/>
</dbReference>
<dbReference type="OrthoDB" id="6133115at2759"/>
<dbReference type="InterPro" id="IPR037197">
    <property type="entry name" value="WWE_dom_sf"/>
</dbReference>
<evidence type="ECO:0000313" key="9">
    <source>
        <dbReference type="Proteomes" id="UP001153069"/>
    </source>
</evidence>
<evidence type="ECO:0000256" key="2">
    <source>
        <dbReference type="ARBA" id="ARBA00023242"/>
    </source>
</evidence>
<dbReference type="GO" id="GO:1990404">
    <property type="term" value="F:NAD+-protein mono-ADP-ribosyltransferase activity"/>
    <property type="evidence" value="ECO:0007669"/>
    <property type="project" value="TreeGrafter"/>
</dbReference>
<dbReference type="Gene3D" id="3.30.720.50">
    <property type="match status" value="2"/>
</dbReference>
<name>A0A9N8D877_9STRA</name>
<comment type="similarity">
    <text evidence="3">Belongs to the ARTD/PARP family.</text>
</comment>
<evidence type="ECO:0000256" key="5">
    <source>
        <dbReference type="SAM" id="MobiDB-lite"/>
    </source>
</evidence>
<feature type="domain" description="WWE" evidence="6">
    <location>
        <begin position="95"/>
        <end position="169"/>
    </location>
</feature>
<dbReference type="Pfam" id="PF00644">
    <property type="entry name" value="PARP"/>
    <property type="match status" value="1"/>
</dbReference>
<dbReference type="InterPro" id="IPR012317">
    <property type="entry name" value="Poly(ADP-ribose)pol_cat_dom"/>
</dbReference>
<dbReference type="InterPro" id="IPR051712">
    <property type="entry name" value="ARTD-AVP"/>
</dbReference>
<dbReference type="InterPro" id="IPR018123">
    <property type="entry name" value="WWE-dom_subgr"/>
</dbReference>
<dbReference type="Proteomes" id="UP001153069">
    <property type="component" value="Unassembled WGS sequence"/>
</dbReference>
<dbReference type="InterPro" id="IPR004170">
    <property type="entry name" value="WWE_dom"/>
</dbReference>
<dbReference type="PANTHER" id="PTHR45740">
    <property type="entry name" value="POLY [ADP-RIBOSE] POLYMERASE"/>
    <property type="match status" value="1"/>
</dbReference>